<organism evidence="8 9">
    <name type="scientific">Hibiscus syriacus</name>
    <name type="common">Rose of Sharon</name>
    <dbReference type="NCBI Taxonomy" id="106335"/>
    <lineage>
        <taxon>Eukaryota</taxon>
        <taxon>Viridiplantae</taxon>
        <taxon>Streptophyta</taxon>
        <taxon>Embryophyta</taxon>
        <taxon>Tracheophyta</taxon>
        <taxon>Spermatophyta</taxon>
        <taxon>Magnoliopsida</taxon>
        <taxon>eudicotyledons</taxon>
        <taxon>Gunneridae</taxon>
        <taxon>Pentapetalae</taxon>
        <taxon>rosids</taxon>
        <taxon>malvids</taxon>
        <taxon>Malvales</taxon>
        <taxon>Malvaceae</taxon>
        <taxon>Malvoideae</taxon>
        <taxon>Hibiscus</taxon>
    </lineage>
</organism>
<comment type="subcellular location">
    <subcellularLocation>
        <location evidence="1">Nucleus</location>
    </subcellularLocation>
</comment>
<evidence type="ECO:0000256" key="2">
    <source>
        <dbReference type="ARBA" id="ARBA00023015"/>
    </source>
</evidence>
<dbReference type="PANTHER" id="PTHR45764:SF21">
    <property type="entry name" value="OS03G0770000 PROTEIN"/>
    <property type="match status" value="1"/>
</dbReference>
<evidence type="ECO:0000313" key="8">
    <source>
        <dbReference type="EMBL" id="KAE8695972.1"/>
    </source>
</evidence>
<dbReference type="Gene3D" id="1.20.5.170">
    <property type="match status" value="1"/>
</dbReference>
<dbReference type="InterPro" id="IPR046347">
    <property type="entry name" value="bZIP_sf"/>
</dbReference>
<dbReference type="SMART" id="SM00338">
    <property type="entry name" value="BRLZ"/>
    <property type="match status" value="1"/>
</dbReference>
<evidence type="ECO:0000256" key="1">
    <source>
        <dbReference type="ARBA" id="ARBA00004123"/>
    </source>
</evidence>
<keyword evidence="9" id="KW-1185">Reference proteome</keyword>
<dbReference type="CDD" id="cd14702">
    <property type="entry name" value="bZIP_plant_GBF1"/>
    <property type="match status" value="1"/>
</dbReference>
<dbReference type="GO" id="GO:0046982">
    <property type="term" value="F:protein heterodimerization activity"/>
    <property type="evidence" value="ECO:0007669"/>
    <property type="project" value="UniProtKB-ARBA"/>
</dbReference>
<gene>
    <name evidence="8" type="ORF">F3Y22_tig00110678pilonHSYRG00316</name>
</gene>
<evidence type="ECO:0000313" key="9">
    <source>
        <dbReference type="Proteomes" id="UP000436088"/>
    </source>
</evidence>
<keyword evidence="5" id="KW-0539">Nucleus</keyword>
<sequence>MRWPDIRLAAPLLKCVTLAPAGVRQTGLGLTGLTGSGLLRLCFTLDQLDLDFTFDLDPDLDWDGLCWTSPVKAMLFTDPTTFCSNPMVESNPFPPLESGWDCSQLFPTTQSVGPVGSGTASSEANQTHSNSNPGLDEPNQTVPIIDDRKRRRMISNRESARRSRMRKQRHLENLRNQANQLRIENQQLSNRLRFLLYHGHRVRTDNHRLRSEYSMLRQKLSDIHQILLFKQLQQFPSSAWPCNNATAMSEQTTPLII</sequence>
<evidence type="ECO:0000256" key="4">
    <source>
        <dbReference type="ARBA" id="ARBA00023163"/>
    </source>
</evidence>
<proteinExistence type="predicted"/>
<evidence type="ECO:0000259" key="7">
    <source>
        <dbReference type="PROSITE" id="PS50217"/>
    </source>
</evidence>
<dbReference type="PROSITE" id="PS50217">
    <property type="entry name" value="BZIP"/>
    <property type="match status" value="1"/>
</dbReference>
<accession>A0A6A2ZXV8</accession>
<dbReference type="EMBL" id="VEPZ02001071">
    <property type="protein sequence ID" value="KAE8695972.1"/>
    <property type="molecule type" value="Genomic_DNA"/>
</dbReference>
<dbReference type="GO" id="GO:0000976">
    <property type="term" value="F:transcription cis-regulatory region binding"/>
    <property type="evidence" value="ECO:0007669"/>
    <property type="project" value="TreeGrafter"/>
</dbReference>
<dbReference type="PANTHER" id="PTHR45764">
    <property type="entry name" value="BZIP TRANSCRIPTION FACTOR 44"/>
    <property type="match status" value="1"/>
</dbReference>
<keyword evidence="3" id="KW-0238">DNA-binding</keyword>
<dbReference type="Proteomes" id="UP000436088">
    <property type="component" value="Unassembled WGS sequence"/>
</dbReference>
<dbReference type="GO" id="GO:0005634">
    <property type="term" value="C:nucleus"/>
    <property type="evidence" value="ECO:0007669"/>
    <property type="project" value="UniProtKB-SubCell"/>
</dbReference>
<dbReference type="GO" id="GO:0045893">
    <property type="term" value="P:positive regulation of DNA-templated transcription"/>
    <property type="evidence" value="ECO:0007669"/>
    <property type="project" value="TreeGrafter"/>
</dbReference>
<comment type="caution">
    <text evidence="8">The sequence shown here is derived from an EMBL/GenBank/DDBJ whole genome shotgun (WGS) entry which is preliminary data.</text>
</comment>
<evidence type="ECO:0000256" key="6">
    <source>
        <dbReference type="SAM" id="MobiDB-lite"/>
    </source>
</evidence>
<dbReference type="InterPro" id="IPR004827">
    <property type="entry name" value="bZIP"/>
</dbReference>
<dbReference type="SUPFAM" id="SSF57959">
    <property type="entry name" value="Leucine zipper domain"/>
    <property type="match status" value="1"/>
</dbReference>
<dbReference type="FunFam" id="1.20.5.170:FF:000020">
    <property type="entry name" value="BZIP transcription factor"/>
    <property type="match status" value="1"/>
</dbReference>
<feature type="domain" description="BZIP" evidence="7">
    <location>
        <begin position="146"/>
        <end position="195"/>
    </location>
</feature>
<evidence type="ECO:0000256" key="3">
    <source>
        <dbReference type="ARBA" id="ARBA00023125"/>
    </source>
</evidence>
<dbReference type="InterPro" id="IPR045314">
    <property type="entry name" value="bZIP_plant_GBF1"/>
</dbReference>
<reference evidence="8" key="1">
    <citation type="submission" date="2019-09" db="EMBL/GenBank/DDBJ databases">
        <title>Draft genome information of white flower Hibiscus syriacus.</title>
        <authorList>
            <person name="Kim Y.-M."/>
        </authorList>
    </citation>
    <scope>NUCLEOTIDE SEQUENCE [LARGE SCALE GENOMIC DNA]</scope>
    <source>
        <strain evidence="8">YM2019G1</strain>
    </source>
</reference>
<keyword evidence="4" id="KW-0804">Transcription</keyword>
<dbReference type="Pfam" id="PF00170">
    <property type="entry name" value="bZIP_1"/>
    <property type="match status" value="1"/>
</dbReference>
<feature type="region of interest" description="Disordered" evidence="6">
    <location>
        <begin position="111"/>
        <end position="168"/>
    </location>
</feature>
<name>A0A6A2ZXV8_HIBSY</name>
<dbReference type="AlphaFoldDB" id="A0A6A2ZXV8"/>
<feature type="compositionally biased region" description="Polar residues" evidence="6">
    <location>
        <begin position="111"/>
        <end position="142"/>
    </location>
</feature>
<protein>
    <submittedName>
        <fullName evidence="8">DUF26 domain-containing protein 2</fullName>
    </submittedName>
</protein>
<dbReference type="GO" id="GO:0003700">
    <property type="term" value="F:DNA-binding transcription factor activity"/>
    <property type="evidence" value="ECO:0007669"/>
    <property type="project" value="InterPro"/>
</dbReference>
<dbReference type="PROSITE" id="PS00036">
    <property type="entry name" value="BZIP_BASIC"/>
    <property type="match status" value="1"/>
</dbReference>
<evidence type="ECO:0000256" key="5">
    <source>
        <dbReference type="ARBA" id="ARBA00023242"/>
    </source>
</evidence>
<keyword evidence="2" id="KW-0805">Transcription regulation</keyword>